<evidence type="ECO:0000313" key="17">
    <source>
        <dbReference type="Proteomes" id="UP000645257"/>
    </source>
</evidence>
<evidence type="ECO:0000256" key="3">
    <source>
        <dbReference type="ARBA" id="ARBA00011160"/>
    </source>
</evidence>
<keyword evidence="7 12" id="KW-0132">Cell division</keyword>
<dbReference type="GO" id="GO:0005886">
    <property type="term" value="C:plasma membrane"/>
    <property type="evidence" value="ECO:0007669"/>
    <property type="project" value="UniProtKB-SubCell"/>
</dbReference>
<keyword evidence="6 12" id="KW-0997">Cell inner membrane</keyword>
<evidence type="ECO:0000256" key="8">
    <source>
        <dbReference type="ARBA" id="ARBA00022692"/>
    </source>
</evidence>
<dbReference type="AlphaFoldDB" id="A0A918NZX8"/>
<dbReference type="Pfam" id="PF02687">
    <property type="entry name" value="FtsX"/>
    <property type="match status" value="1"/>
</dbReference>
<dbReference type="InterPro" id="IPR003838">
    <property type="entry name" value="ABC3_permease_C"/>
</dbReference>
<keyword evidence="8 13" id="KW-0812">Transmembrane</keyword>
<evidence type="ECO:0000256" key="9">
    <source>
        <dbReference type="ARBA" id="ARBA00022989"/>
    </source>
</evidence>
<feature type="transmembrane region" description="Helical" evidence="13">
    <location>
        <begin position="226"/>
        <end position="253"/>
    </location>
</feature>
<dbReference type="InterPro" id="IPR047590">
    <property type="entry name" value="FtsX_proteobact-type"/>
</dbReference>
<dbReference type="EMBL" id="BMYX01000004">
    <property type="protein sequence ID" value="GGY10134.1"/>
    <property type="molecule type" value="Genomic_DNA"/>
</dbReference>
<keyword evidence="10 12" id="KW-0472">Membrane</keyword>
<proteinExistence type="inferred from homology"/>
<keyword evidence="5 12" id="KW-1003">Cell membrane</keyword>
<comment type="function">
    <text evidence="12">Part of the ABC transporter FtsEX involved in cellular division.</text>
</comment>
<dbReference type="InterPro" id="IPR004513">
    <property type="entry name" value="FtsX"/>
</dbReference>
<protein>
    <recommendedName>
        <fullName evidence="4 12">Cell division protein FtsX</fullName>
    </recommendedName>
</protein>
<dbReference type="RefSeq" id="WP_189532128.1">
    <property type="nucleotide sequence ID" value="NZ_BMYX01000004.1"/>
</dbReference>
<evidence type="ECO:0000256" key="1">
    <source>
        <dbReference type="ARBA" id="ARBA00004429"/>
    </source>
</evidence>
<feature type="transmembrane region" description="Helical" evidence="13">
    <location>
        <begin position="273"/>
        <end position="292"/>
    </location>
</feature>
<comment type="subcellular location">
    <subcellularLocation>
        <location evidence="1">Cell inner membrane</location>
        <topology evidence="1">Multi-pass membrane protein</topology>
    </subcellularLocation>
</comment>
<dbReference type="GO" id="GO:0051301">
    <property type="term" value="P:cell division"/>
    <property type="evidence" value="ECO:0007669"/>
    <property type="project" value="UniProtKB-KW"/>
</dbReference>
<evidence type="ECO:0000259" key="14">
    <source>
        <dbReference type="Pfam" id="PF02687"/>
    </source>
</evidence>
<evidence type="ECO:0000256" key="5">
    <source>
        <dbReference type="ARBA" id="ARBA00022475"/>
    </source>
</evidence>
<evidence type="ECO:0000256" key="11">
    <source>
        <dbReference type="ARBA" id="ARBA00023306"/>
    </source>
</evidence>
<keyword evidence="17" id="KW-1185">Reference proteome</keyword>
<keyword evidence="11 12" id="KW-0131">Cell cycle</keyword>
<dbReference type="Proteomes" id="UP000645257">
    <property type="component" value="Unassembled WGS sequence"/>
</dbReference>
<feature type="domain" description="ABC3 transporter permease C-terminal" evidence="14">
    <location>
        <begin position="177"/>
        <end position="288"/>
    </location>
</feature>
<evidence type="ECO:0000256" key="12">
    <source>
        <dbReference type="PIRNR" id="PIRNR003097"/>
    </source>
</evidence>
<dbReference type="PANTHER" id="PTHR47755">
    <property type="entry name" value="CELL DIVISION PROTEIN FTSX"/>
    <property type="match status" value="1"/>
</dbReference>
<dbReference type="PANTHER" id="PTHR47755:SF1">
    <property type="entry name" value="CELL DIVISION PROTEIN FTSX"/>
    <property type="match status" value="1"/>
</dbReference>
<evidence type="ECO:0000259" key="15">
    <source>
        <dbReference type="Pfam" id="PF18075"/>
    </source>
</evidence>
<evidence type="ECO:0000313" key="16">
    <source>
        <dbReference type="EMBL" id="GGY10134.1"/>
    </source>
</evidence>
<gene>
    <name evidence="16" type="ORF">GCM10011289_11330</name>
</gene>
<comment type="similarity">
    <text evidence="2 12">Belongs to the ABC-4 integral membrane protein family. FtsX subfamily.</text>
</comment>
<dbReference type="NCBIfam" id="TIGR00439">
    <property type="entry name" value="FtsX_Gneg"/>
    <property type="match status" value="1"/>
</dbReference>
<evidence type="ECO:0000256" key="13">
    <source>
        <dbReference type="SAM" id="Phobius"/>
    </source>
</evidence>
<feature type="domain" description="FtsX extracellular" evidence="15">
    <location>
        <begin position="62"/>
        <end position="152"/>
    </location>
</feature>
<dbReference type="InterPro" id="IPR040690">
    <property type="entry name" value="FtsX_ECD"/>
</dbReference>
<reference evidence="16" key="2">
    <citation type="submission" date="2020-09" db="EMBL/GenBank/DDBJ databases">
        <authorList>
            <person name="Sun Q."/>
            <person name="Kim S."/>
        </authorList>
    </citation>
    <scope>NUCLEOTIDE SEQUENCE</scope>
    <source>
        <strain evidence="16">KCTC 32182</strain>
    </source>
</reference>
<feature type="transmembrane region" description="Helical" evidence="13">
    <location>
        <begin position="174"/>
        <end position="194"/>
    </location>
</feature>
<reference evidence="16" key="1">
    <citation type="journal article" date="2014" name="Int. J. Syst. Evol. Microbiol.">
        <title>Complete genome sequence of Corynebacterium casei LMG S-19264T (=DSM 44701T), isolated from a smear-ripened cheese.</title>
        <authorList>
            <consortium name="US DOE Joint Genome Institute (JGI-PGF)"/>
            <person name="Walter F."/>
            <person name="Albersmeier A."/>
            <person name="Kalinowski J."/>
            <person name="Ruckert C."/>
        </authorList>
    </citation>
    <scope>NUCLEOTIDE SEQUENCE</scope>
    <source>
        <strain evidence="16">KCTC 32182</strain>
    </source>
</reference>
<comment type="caution">
    <text evidence="16">The sequence shown here is derived from an EMBL/GenBank/DDBJ whole genome shotgun (WGS) entry which is preliminary data.</text>
</comment>
<sequence>MKHFLYLHWQSASSAFSRIVRQPFGSLLNLLMLSVALALPLTLYLGVNSLQAWVGRLSATPQITLFMEMSAEDADLAAVNSTLRKHPRIKRYEFISKQQALKDMENRNGLSGLTEGLESNPLPDAFVVTPSTLEPAELEMLQKELSGLPMVETAQFDAHWAKRLYGMVELGKKLTVFLASVLGIALIIITHNTIRMQILARKDEIEVAKLIGATDSFIRRPFLYHAFWQGVLAALIAWGLTLWLVAIANPALAEFAQLYNERVDLQPLSAGELAIVVAAAAALAMLGARLATGHHLRQLEPR</sequence>
<dbReference type="GO" id="GO:0032153">
    <property type="term" value="C:cell division site"/>
    <property type="evidence" value="ECO:0007669"/>
    <property type="project" value="TreeGrafter"/>
</dbReference>
<evidence type="ECO:0000256" key="4">
    <source>
        <dbReference type="ARBA" id="ARBA00021907"/>
    </source>
</evidence>
<dbReference type="PIRSF" id="PIRSF003097">
    <property type="entry name" value="FtsX"/>
    <property type="match status" value="1"/>
</dbReference>
<dbReference type="Pfam" id="PF18075">
    <property type="entry name" value="FtsX_ECD"/>
    <property type="match status" value="1"/>
</dbReference>
<evidence type="ECO:0000256" key="6">
    <source>
        <dbReference type="ARBA" id="ARBA00022519"/>
    </source>
</evidence>
<name>A0A918NZX8_9NEIS</name>
<keyword evidence="9 13" id="KW-1133">Transmembrane helix</keyword>
<dbReference type="Gene3D" id="3.30.70.3040">
    <property type="match status" value="1"/>
</dbReference>
<feature type="transmembrane region" description="Helical" evidence="13">
    <location>
        <begin position="27"/>
        <end position="47"/>
    </location>
</feature>
<comment type="subunit">
    <text evidence="3">Forms a membrane-associated complex with FtsE.</text>
</comment>
<evidence type="ECO:0000256" key="10">
    <source>
        <dbReference type="ARBA" id="ARBA00023136"/>
    </source>
</evidence>
<organism evidence="16 17">
    <name type="scientific">Paludibacterium paludis</name>
    <dbReference type="NCBI Taxonomy" id="1225769"/>
    <lineage>
        <taxon>Bacteria</taxon>
        <taxon>Pseudomonadati</taxon>
        <taxon>Pseudomonadota</taxon>
        <taxon>Betaproteobacteria</taxon>
        <taxon>Neisseriales</taxon>
        <taxon>Chromobacteriaceae</taxon>
        <taxon>Paludibacterium</taxon>
    </lineage>
</organism>
<evidence type="ECO:0000256" key="7">
    <source>
        <dbReference type="ARBA" id="ARBA00022618"/>
    </source>
</evidence>
<evidence type="ECO:0000256" key="2">
    <source>
        <dbReference type="ARBA" id="ARBA00007379"/>
    </source>
</evidence>
<accession>A0A918NZX8</accession>